<evidence type="ECO:0000313" key="2">
    <source>
        <dbReference type="Proteomes" id="UP001060085"/>
    </source>
</evidence>
<keyword evidence="2" id="KW-1185">Reference proteome</keyword>
<comment type="caution">
    <text evidence="1">The sequence shown here is derived from an EMBL/GenBank/DDBJ whole genome shotgun (WGS) entry which is preliminary data.</text>
</comment>
<proteinExistence type="predicted"/>
<protein>
    <submittedName>
        <fullName evidence="1">Uncharacterized protein</fullName>
    </submittedName>
</protein>
<dbReference type="Proteomes" id="UP001060085">
    <property type="component" value="Linkage Group LG05"/>
</dbReference>
<dbReference type="EMBL" id="CM044705">
    <property type="protein sequence ID" value="KAI5663170.1"/>
    <property type="molecule type" value="Genomic_DNA"/>
</dbReference>
<organism evidence="1 2">
    <name type="scientific">Catharanthus roseus</name>
    <name type="common">Madagascar periwinkle</name>
    <name type="synonym">Vinca rosea</name>
    <dbReference type="NCBI Taxonomy" id="4058"/>
    <lineage>
        <taxon>Eukaryota</taxon>
        <taxon>Viridiplantae</taxon>
        <taxon>Streptophyta</taxon>
        <taxon>Embryophyta</taxon>
        <taxon>Tracheophyta</taxon>
        <taxon>Spermatophyta</taxon>
        <taxon>Magnoliopsida</taxon>
        <taxon>eudicotyledons</taxon>
        <taxon>Gunneridae</taxon>
        <taxon>Pentapetalae</taxon>
        <taxon>asterids</taxon>
        <taxon>lamiids</taxon>
        <taxon>Gentianales</taxon>
        <taxon>Apocynaceae</taxon>
        <taxon>Rauvolfioideae</taxon>
        <taxon>Vinceae</taxon>
        <taxon>Catharanthinae</taxon>
        <taxon>Catharanthus</taxon>
    </lineage>
</organism>
<evidence type="ECO:0000313" key="1">
    <source>
        <dbReference type="EMBL" id="KAI5663170.1"/>
    </source>
</evidence>
<reference evidence="2" key="1">
    <citation type="journal article" date="2023" name="Nat. Plants">
        <title>Single-cell RNA sequencing provides a high-resolution roadmap for understanding the multicellular compartmentation of specialized metabolism.</title>
        <authorList>
            <person name="Sun S."/>
            <person name="Shen X."/>
            <person name="Li Y."/>
            <person name="Li Y."/>
            <person name="Wang S."/>
            <person name="Li R."/>
            <person name="Zhang H."/>
            <person name="Shen G."/>
            <person name="Guo B."/>
            <person name="Wei J."/>
            <person name="Xu J."/>
            <person name="St-Pierre B."/>
            <person name="Chen S."/>
            <person name="Sun C."/>
        </authorList>
    </citation>
    <scope>NUCLEOTIDE SEQUENCE [LARGE SCALE GENOMIC DNA]</scope>
</reference>
<accession>A0ACC0ASD5</accession>
<sequence length="320" mass="36582">MAQATFTHEGEKMKSFKLLSGHDIPAVGIGTWKCDSQAEHSVSTALIEAGYRHVDTAWEYGVQEQVGRAIKRAYHAGVERKSMFITSKLWCTELSPERVRPALQNTLRELQLDYLDLYLIHWPFRLRDGASRPPKEGDVLDWDMEGVWREMEKLVNDKLVRDIGICNFTVTKLNKLLGFARIMPSVCQMEMHPGWRNDKMLGACKKHGIHVTAYSPLGSEARDLIHDPVVEKVARKLNKTQAQVLIRWAIQRGTSTIPKSSDADRIKENVKVVDWVIPQQDFEALCSIADQKRVMNGEILFVNKTHGPYRSTEELWDDEV</sequence>
<gene>
    <name evidence="1" type="ORF">M9H77_22493</name>
</gene>
<name>A0ACC0ASD5_CATRO</name>